<reference evidence="1 2" key="1">
    <citation type="submission" date="2016-04" db="EMBL/GenBank/DDBJ databases">
        <title>Genome analyses suggest a sexual origin of heterokaryosis in a supposedly ancient asexual fungus.</title>
        <authorList>
            <person name="Ropars J."/>
            <person name="Sedzielewska K."/>
            <person name="Noel J."/>
            <person name="Charron P."/>
            <person name="Farinelli L."/>
            <person name="Marton T."/>
            <person name="Kruger M."/>
            <person name="Pelin A."/>
            <person name="Brachmann A."/>
            <person name="Corradi N."/>
        </authorList>
    </citation>
    <scope>NUCLEOTIDE SEQUENCE [LARGE SCALE GENOMIC DNA]</scope>
    <source>
        <strain evidence="1 2">C2</strain>
    </source>
</reference>
<dbReference type="VEuPathDB" id="FungiDB:FUN_024301"/>
<proteinExistence type="predicted"/>
<evidence type="ECO:0000313" key="1">
    <source>
        <dbReference type="EMBL" id="PKK62426.1"/>
    </source>
</evidence>
<sequence>MPSHAWYTTLVAQDPHNRYAIQRSNGSWTVIDYSAGLHVLDLHNEAKAFDFTTKDIFNEERNHNAGYIYFRSQKEERSLISLLPSGYVAFTTAGKNRFKLSILENNNQLLFFWEDFGSDVLYNYSNRKAHHQEVTGKMFIKCTSVT</sequence>
<dbReference type="EMBL" id="LLXL01001925">
    <property type="protein sequence ID" value="PKK62426.1"/>
    <property type="molecule type" value="Genomic_DNA"/>
</dbReference>
<evidence type="ECO:0000313" key="2">
    <source>
        <dbReference type="Proteomes" id="UP000233469"/>
    </source>
</evidence>
<protein>
    <submittedName>
        <fullName evidence="1">Uncharacterized protein</fullName>
    </submittedName>
</protein>
<dbReference type="Proteomes" id="UP000233469">
    <property type="component" value="Unassembled WGS sequence"/>
</dbReference>
<organism evidence="1 2">
    <name type="scientific">Rhizophagus irregularis</name>
    <dbReference type="NCBI Taxonomy" id="588596"/>
    <lineage>
        <taxon>Eukaryota</taxon>
        <taxon>Fungi</taxon>
        <taxon>Fungi incertae sedis</taxon>
        <taxon>Mucoromycota</taxon>
        <taxon>Glomeromycotina</taxon>
        <taxon>Glomeromycetes</taxon>
        <taxon>Glomerales</taxon>
        <taxon>Glomeraceae</taxon>
        <taxon>Rhizophagus</taxon>
    </lineage>
</organism>
<comment type="caution">
    <text evidence="1">The sequence shown here is derived from an EMBL/GenBank/DDBJ whole genome shotgun (WGS) entry which is preliminary data.</text>
</comment>
<name>A0A2N1MLD0_9GLOM</name>
<gene>
    <name evidence="1" type="ORF">RhiirC2_717708</name>
</gene>
<reference evidence="1 2" key="2">
    <citation type="submission" date="2017-10" db="EMBL/GenBank/DDBJ databases">
        <title>Extensive intraspecific genome diversity in a model arbuscular mycorrhizal fungus.</title>
        <authorList>
            <person name="Chen E.C.H."/>
            <person name="Morin E."/>
            <person name="Baudet D."/>
            <person name="Noel J."/>
            <person name="Ndikumana S."/>
            <person name="Charron P."/>
            <person name="St-Onge C."/>
            <person name="Giorgi J."/>
            <person name="Grigoriev I.V."/>
            <person name="Roux C."/>
            <person name="Martin F.M."/>
            <person name="Corradi N."/>
        </authorList>
    </citation>
    <scope>NUCLEOTIDE SEQUENCE [LARGE SCALE GENOMIC DNA]</scope>
    <source>
        <strain evidence="1 2">C2</strain>
    </source>
</reference>
<accession>A0A2N1MLD0</accession>
<dbReference type="AlphaFoldDB" id="A0A2N1MLD0"/>